<dbReference type="RefSeq" id="WP_094828069.1">
    <property type="nucleotide sequence ID" value="NZ_NEVL01000004.1"/>
</dbReference>
<keyword evidence="3 7" id="KW-1003">Cell membrane</keyword>
<evidence type="ECO:0000313" key="11">
    <source>
        <dbReference type="Proteomes" id="UP000217005"/>
    </source>
</evidence>
<accession>A0A261S6R7</accession>
<comment type="caution">
    <text evidence="8">The sequence shown here is derived from an EMBL/GenBank/DDBJ whole genome shotgun (WGS) entry which is preliminary data.</text>
</comment>
<protein>
    <submittedName>
        <fullName evidence="8">EscT/YscT/HrcT family type III secretion system export apparatus protein</fullName>
    </submittedName>
</protein>
<dbReference type="Proteomes" id="UP000216354">
    <property type="component" value="Unassembled WGS sequence"/>
</dbReference>
<dbReference type="PANTHER" id="PTHR30065:SF1">
    <property type="entry name" value="SURFACE PRESENTATION OF ANTIGENS PROTEIN SPAR"/>
    <property type="match status" value="1"/>
</dbReference>
<dbReference type="InterPro" id="IPR002010">
    <property type="entry name" value="T3SS_IM_R"/>
</dbReference>
<dbReference type="PRINTS" id="PR00953">
    <property type="entry name" value="TYPE3IMRPROT"/>
</dbReference>
<evidence type="ECO:0000256" key="7">
    <source>
        <dbReference type="RuleBase" id="RU362072"/>
    </source>
</evidence>
<feature type="transmembrane region" description="Helical" evidence="7">
    <location>
        <begin position="218"/>
        <end position="238"/>
    </location>
</feature>
<feature type="transmembrane region" description="Helical" evidence="7">
    <location>
        <begin position="81"/>
        <end position="105"/>
    </location>
</feature>
<gene>
    <name evidence="9" type="ORF">CAL27_23330</name>
    <name evidence="8" type="ORF">CEG14_19670</name>
</gene>
<evidence type="ECO:0000313" key="8">
    <source>
        <dbReference type="EMBL" id="OZI33074.1"/>
    </source>
</evidence>
<evidence type="ECO:0000313" key="9">
    <source>
        <dbReference type="EMBL" id="OZI57178.1"/>
    </source>
</evidence>
<dbReference type="EMBL" id="NEVL01000004">
    <property type="protein sequence ID" value="OZI33074.1"/>
    <property type="molecule type" value="Genomic_DNA"/>
</dbReference>
<dbReference type="Pfam" id="PF01311">
    <property type="entry name" value="Bac_export_1"/>
    <property type="match status" value="1"/>
</dbReference>
<evidence type="ECO:0000256" key="1">
    <source>
        <dbReference type="ARBA" id="ARBA00004651"/>
    </source>
</evidence>
<dbReference type="GO" id="GO:0005886">
    <property type="term" value="C:plasma membrane"/>
    <property type="evidence" value="ECO:0007669"/>
    <property type="project" value="UniProtKB-SubCell"/>
</dbReference>
<keyword evidence="4 7" id="KW-0812">Transmembrane</keyword>
<reference evidence="9 10" key="2">
    <citation type="submission" date="2017-05" db="EMBL/GenBank/DDBJ databases">
        <title>Complete and WGS of Bordetella genogroups.</title>
        <authorList>
            <person name="Spilker T."/>
            <person name="Lipuma J."/>
        </authorList>
    </citation>
    <scope>NUCLEOTIDE SEQUENCE [LARGE SCALE GENOMIC DNA]</scope>
    <source>
        <strain evidence="9 10">AU9795</strain>
    </source>
</reference>
<dbReference type="OrthoDB" id="9153610at2"/>
<feature type="transmembrane region" description="Helical" evidence="7">
    <location>
        <begin position="184"/>
        <end position="206"/>
    </location>
</feature>
<evidence type="ECO:0000256" key="2">
    <source>
        <dbReference type="ARBA" id="ARBA00009772"/>
    </source>
</evidence>
<keyword evidence="10" id="KW-1185">Reference proteome</keyword>
<evidence type="ECO:0000256" key="5">
    <source>
        <dbReference type="ARBA" id="ARBA00022989"/>
    </source>
</evidence>
<dbReference type="Proteomes" id="UP000217005">
    <property type="component" value="Unassembled WGS sequence"/>
</dbReference>
<feature type="transmembrane region" description="Helical" evidence="7">
    <location>
        <begin position="12"/>
        <end position="33"/>
    </location>
</feature>
<keyword evidence="6 7" id="KW-0472">Membrane</keyword>
<proteinExistence type="inferred from homology"/>
<comment type="similarity">
    <text evidence="2 7">Belongs to the FliR/MopE/SpaR family.</text>
</comment>
<dbReference type="InterPro" id="IPR006304">
    <property type="entry name" value="T3SS_SpaR/YscT"/>
</dbReference>
<feature type="transmembrane region" description="Helical" evidence="7">
    <location>
        <begin position="135"/>
        <end position="154"/>
    </location>
</feature>
<evidence type="ECO:0000256" key="6">
    <source>
        <dbReference type="ARBA" id="ARBA00023136"/>
    </source>
</evidence>
<evidence type="ECO:0000313" key="10">
    <source>
        <dbReference type="Proteomes" id="UP000216354"/>
    </source>
</evidence>
<comment type="subcellular location">
    <subcellularLocation>
        <location evidence="1 7">Cell membrane</location>
        <topology evidence="1 7">Multi-pass membrane protein</topology>
    </subcellularLocation>
</comment>
<sequence>MFSGVTYAEAKIFLGTLALTQPRILALCVMLPLFSRQNMPGMLRYALAAAIGLIVVPALTPQYAAFDPTWIDLVLLVGKEVFVGVAMGFLVAIPFWIFEAVGFVIDNQRGASLGATINPATGNDSSPMGILFNQAFMVFFLVGGGFTLMLTMLYDSFRLWDLFAWGPALSRDNVPLMLDQLSRFARLVLLFAAPAIVAMFLAELGLALVSRFAPQLQVFFLAMPIKSGLALLVLVLYMGTLFQYADDATGQISTILPFLDSQWREAR</sequence>
<dbReference type="PANTHER" id="PTHR30065">
    <property type="entry name" value="FLAGELLAR BIOSYNTHETIC PROTEIN FLIR"/>
    <property type="match status" value="1"/>
</dbReference>
<evidence type="ECO:0000256" key="3">
    <source>
        <dbReference type="ARBA" id="ARBA00022475"/>
    </source>
</evidence>
<evidence type="ECO:0000256" key="4">
    <source>
        <dbReference type="ARBA" id="ARBA00022692"/>
    </source>
</evidence>
<dbReference type="NCBIfam" id="TIGR01401">
    <property type="entry name" value="fliR_like_III"/>
    <property type="match status" value="1"/>
</dbReference>
<keyword evidence="5 7" id="KW-1133">Transmembrane helix</keyword>
<dbReference type="GO" id="GO:0006605">
    <property type="term" value="P:protein targeting"/>
    <property type="evidence" value="ECO:0007669"/>
    <property type="project" value="UniProtKB-UniRule"/>
</dbReference>
<dbReference type="AlphaFoldDB" id="A0A261S6R7"/>
<reference evidence="8 11" key="1">
    <citation type="submission" date="2017-05" db="EMBL/GenBank/DDBJ databases">
        <title>Complete and WGS of Bordetella genogroups.</title>
        <authorList>
            <person name="Spilker T."/>
            <person name="LiPuma J."/>
        </authorList>
    </citation>
    <scope>NUCLEOTIDE SEQUENCE [LARGE SCALE GENOMIC DNA]</scope>
    <source>
        <strain evidence="8 11">AU17610</strain>
    </source>
</reference>
<name>A0A261S6R7_9BORD</name>
<organism evidence="8 11">
    <name type="scientific">Bordetella genomosp. 1</name>
    <dbReference type="NCBI Taxonomy" id="1395607"/>
    <lineage>
        <taxon>Bacteria</taxon>
        <taxon>Pseudomonadati</taxon>
        <taxon>Pseudomonadota</taxon>
        <taxon>Betaproteobacteria</taxon>
        <taxon>Burkholderiales</taxon>
        <taxon>Alcaligenaceae</taxon>
        <taxon>Bordetella</taxon>
    </lineage>
</organism>
<dbReference type="EMBL" id="NEVR01000006">
    <property type="protein sequence ID" value="OZI57178.1"/>
    <property type="molecule type" value="Genomic_DNA"/>
</dbReference>
<feature type="transmembrane region" description="Helical" evidence="7">
    <location>
        <begin position="45"/>
        <end position="66"/>
    </location>
</feature>